<dbReference type="EMBL" id="VSSQ01001415">
    <property type="protein sequence ID" value="MPM08131.1"/>
    <property type="molecule type" value="Genomic_DNA"/>
</dbReference>
<evidence type="ECO:0000313" key="2">
    <source>
        <dbReference type="EMBL" id="MPM08131.1"/>
    </source>
</evidence>
<gene>
    <name evidence="2" type="ORF">SDC9_54443</name>
</gene>
<name>A0A644WX02_9ZZZZ</name>
<dbReference type="AlphaFoldDB" id="A0A644WX02"/>
<proteinExistence type="predicted"/>
<reference evidence="2" key="1">
    <citation type="submission" date="2019-08" db="EMBL/GenBank/DDBJ databases">
        <authorList>
            <person name="Kucharzyk K."/>
            <person name="Murdoch R.W."/>
            <person name="Higgins S."/>
            <person name="Loffler F."/>
        </authorList>
    </citation>
    <scope>NUCLEOTIDE SEQUENCE</scope>
</reference>
<keyword evidence="1" id="KW-0472">Membrane</keyword>
<organism evidence="2">
    <name type="scientific">bioreactor metagenome</name>
    <dbReference type="NCBI Taxonomy" id="1076179"/>
    <lineage>
        <taxon>unclassified sequences</taxon>
        <taxon>metagenomes</taxon>
        <taxon>ecological metagenomes</taxon>
    </lineage>
</organism>
<keyword evidence="1" id="KW-0812">Transmembrane</keyword>
<keyword evidence="1" id="KW-1133">Transmembrane helix</keyword>
<feature type="transmembrane region" description="Helical" evidence="1">
    <location>
        <begin position="34"/>
        <end position="56"/>
    </location>
</feature>
<sequence length="75" mass="8004">MKKFIQTISAKVRNAGNGAVAVLRSTKGELATSTVGGIIIGVVLVGLLIAAINQFFPSFFQDMFDSMADKLNANW</sequence>
<evidence type="ECO:0000256" key="1">
    <source>
        <dbReference type="SAM" id="Phobius"/>
    </source>
</evidence>
<comment type="caution">
    <text evidence="2">The sequence shown here is derived from an EMBL/GenBank/DDBJ whole genome shotgun (WGS) entry which is preliminary data.</text>
</comment>
<accession>A0A644WX02</accession>
<protein>
    <submittedName>
        <fullName evidence="2">Uncharacterized protein</fullName>
    </submittedName>
</protein>